<accession>A0A848C680</accession>
<dbReference type="AlphaFoldDB" id="A0A848C680"/>
<protein>
    <submittedName>
        <fullName evidence="1">Uncharacterized protein</fullName>
    </submittedName>
</protein>
<evidence type="ECO:0000313" key="1">
    <source>
        <dbReference type="EMBL" id="NME42221.1"/>
    </source>
</evidence>
<reference evidence="1 2" key="1">
    <citation type="submission" date="2020-04" db="EMBL/GenBank/DDBJ databases">
        <authorList>
            <person name="Hitch T.C.A."/>
            <person name="Wylensek D."/>
            <person name="Clavel T."/>
        </authorList>
    </citation>
    <scope>NUCLEOTIDE SEQUENCE [LARGE SCALE GENOMIC DNA]</scope>
    <source>
        <strain evidence="1 2">WCA-389-WT-5H1</strain>
    </source>
</reference>
<dbReference type="SUPFAM" id="SSF52540">
    <property type="entry name" value="P-loop containing nucleoside triphosphate hydrolases"/>
    <property type="match status" value="1"/>
</dbReference>
<dbReference type="RefSeq" id="WP_170091573.1">
    <property type="nucleotide sequence ID" value="NZ_JABAFP010000017.1"/>
</dbReference>
<dbReference type="Proteomes" id="UP000563853">
    <property type="component" value="Unassembled WGS sequence"/>
</dbReference>
<comment type="caution">
    <text evidence="1">The sequence shown here is derived from an EMBL/GenBank/DDBJ whole genome shotgun (WGS) entry which is preliminary data.</text>
</comment>
<name>A0A848C680_9LACO</name>
<proteinExistence type="predicted"/>
<gene>
    <name evidence="1" type="ORF">HF863_05505</name>
</gene>
<evidence type="ECO:0000313" key="2">
    <source>
        <dbReference type="Proteomes" id="UP000563853"/>
    </source>
</evidence>
<sequence>MVVNLISKGTIEEKILEMQKNKQQLADNILGSDKVNSSNLSKEDLLGLP</sequence>
<dbReference type="Gene3D" id="3.40.50.300">
    <property type="entry name" value="P-loop containing nucleotide triphosphate hydrolases"/>
    <property type="match status" value="1"/>
</dbReference>
<dbReference type="InterPro" id="IPR027417">
    <property type="entry name" value="P-loop_NTPase"/>
</dbReference>
<dbReference type="EMBL" id="JABAFP010000017">
    <property type="protein sequence ID" value="NME42221.1"/>
    <property type="molecule type" value="Genomic_DNA"/>
</dbReference>
<organism evidence="1 2">
    <name type="scientific">Ligilactobacillus agilis</name>
    <dbReference type="NCBI Taxonomy" id="1601"/>
    <lineage>
        <taxon>Bacteria</taxon>
        <taxon>Bacillati</taxon>
        <taxon>Bacillota</taxon>
        <taxon>Bacilli</taxon>
        <taxon>Lactobacillales</taxon>
        <taxon>Lactobacillaceae</taxon>
        <taxon>Ligilactobacillus</taxon>
    </lineage>
</organism>